<dbReference type="Proteomes" id="UP000824366">
    <property type="component" value="Chromosome"/>
</dbReference>
<dbReference type="CDD" id="cd06170">
    <property type="entry name" value="LuxR_C_like"/>
    <property type="match status" value="1"/>
</dbReference>
<keyword evidence="9" id="KW-1185">Reference proteome</keyword>
<evidence type="ECO:0000256" key="1">
    <source>
        <dbReference type="ARBA" id="ARBA00022553"/>
    </source>
</evidence>
<feature type="domain" description="HTH luxR-type" evidence="6">
    <location>
        <begin position="161"/>
        <end position="226"/>
    </location>
</feature>
<dbReference type="SUPFAM" id="SSF52172">
    <property type="entry name" value="CheY-like"/>
    <property type="match status" value="1"/>
</dbReference>
<evidence type="ECO:0000313" key="8">
    <source>
        <dbReference type="EMBL" id="BCO27738.1"/>
    </source>
</evidence>
<sequence>MPEPTHSLFERALIVEDLDEPREWLADLLPKALPAVQQVDTATTLAQARERLSEHRYGLALVDWGLPDGTSESLIQELVAARPGAVVIVATIHDDDAHVFPALRSGAAGYILKSQPAALVMAQLQRIEKGEPALSPSVAARILRHFHSGPLSATSFDSSQVALSDTPLTEREISVLRLLAKGYKASEIAGLLALSQHTVTSYIRDIYRKLEISNRAEATMEAARRGLVA</sequence>
<evidence type="ECO:0000256" key="5">
    <source>
        <dbReference type="PROSITE-ProRule" id="PRU00169"/>
    </source>
</evidence>
<evidence type="ECO:0000259" key="7">
    <source>
        <dbReference type="PROSITE" id="PS50110"/>
    </source>
</evidence>
<keyword evidence="2" id="KW-0805">Transcription regulation</keyword>
<accession>A0ABN6D7R0</accession>
<dbReference type="SMART" id="SM00421">
    <property type="entry name" value="HTH_LUXR"/>
    <property type="match status" value="1"/>
</dbReference>
<evidence type="ECO:0000256" key="3">
    <source>
        <dbReference type="ARBA" id="ARBA00023125"/>
    </source>
</evidence>
<dbReference type="Gene3D" id="3.40.50.2300">
    <property type="match status" value="1"/>
</dbReference>
<dbReference type="InterPro" id="IPR058245">
    <property type="entry name" value="NreC/VraR/RcsB-like_REC"/>
</dbReference>
<evidence type="ECO:0000256" key="2">
    <source>
        <dbReference type="ARBA" id="ARBA00023015"/>
    </source>
</evidence>
<dbReference type="InterPro" id="IPR001789">
    <property type="entry name" value="Sig_transdc_resp-reg_receiver"/>
</dbReference>
<dbReference type="InterPro" id="IPR000792">
    <property type="entry name" value="Tscrpt_reg_LuxR_C"/>
</dbReference>
<dbReference type="SMART" id="SM00448">
    <property type="entry name" value="REC"/>
    <property type="match status" value="1"/>
</dbReference>
<dbReference type="PRINTS" id="PR00038">
    <property type="entry name" value="HTHLUXR"/>
</dbReference>
<dbReference type="RefSeq" id="WP_223903763.1">
    <property type="nucleotide sequence ID" value="NZ_AP024238.1"/>
</dbReference>
<dbReference type="PROSITE" id="PS50043">
    <property type="entry name" value="HTH_LUXR_2"/>
    <property type="match status" value="1"/>
</dbReference>
<dbReference type="PANTHER" id="PTHR43214">
    <property type="entry name" value="TWO-COMPONENT RESPONSE REGULATOR"/>
    <property type="match status" value="1"/>
</dbReference>
<dbReference type="Pfam" id="PF00072">
    <property type="entry name" value="Response_reg"/>
    <property type="match status" value="1"/>
</dbReference>
<name>A0ABN6D7R0_9BURK</name>
<keyword evidence="3" id="KW-0238">DNA-binding</keyword>
<dbReference type="EMBL" id="AP024238">
    <property type="protein sequence ID" value="BCO27738.1"/>
    <property type="molecule type" value="Genomic_DNA"/>
</dbReference>
<reference evidence="8 9" key="1">
    <citation type="journal article" date="2021" name="Microbiol. Spectr.">
        <title>A Single Bacterium Capable of Oxidation and Reduction of Iron at Circumneutral pH.</title>
        <authorList>
            <person name="Kato S."/>
            <person name="Ohkuma M."/>
        </authorList>
    </citation>
    <scope>NUCLEOTIDE SEQUENCE [LARGE SCALE GENOMIC DNA]</scope>
    <source>
        <strain evidence="8 9">MIZ03</strain>
    </source>
</reference>
<keyword evidence="1 5" id="KW-0597">Phosphoprotein</keyword>
<proteinExistence type="predicted"/>
<organism evidence="8 9">
    <name type="scientific">Rhodoferax lithotrophicus</name>
    <dbReference type="NCBI Taxonomy" id="2798804"/>
    <lineage>
        <taxon>Bacteria</taxon>
        <taxon>Pseudomonadati</taxon>
        <taxon>Pseudomonadota</taxon>
        <taxon>Betaproteobacteria</taxon>
        <taxon>Burkholderiales</taxon>
        <taxon>Comamonadaceae</taxon>
        <taxon>Rhodoferax</taxon>
    </lineage>
</organism>
<feature type="domain" description="Response regulatory" evidence="7">
    <location>
        <begin position="11"/>
        <end position="128"/>
    </location>
</feature>
<dbReference type="InterPro" id="IPR039420">
    <property type="entry name" value="WalR-like"/>
</dbReference>
<keyword evidence="4" id="KW-0804">Transcription</keyword>
<dbReference type="InterPro" id="IPR011006">
    <property type="entry name" value="CheY-like_superfamily"/>
</dbReference>
<evidence type="ECO:0000259" key="6">
    <source>
        <dbReference type="PROSITE" id="PS50043"/>
    </source>
</evidence>
<dbReference type="CDD" id="cd17535">
    <property type="entry name" value="REC_NarL-like"/>
    <property type="match status" value="1"/>
</dbReference>
<feature type="modified residue" description="4-aspartylphosphate" evidence="5">
    <location>
        <position position="63"/>
    </location>
</feature>
<dbReference type="SUPFAM" id="SSF46894">
    <property type="entry name" value="C-terminal effector domain of the bipartite response regulators"/>
    <property type="match status" value="1"/>
</dbReference>
<dbReference type="InterPro" id="IPR016032">
    <property type="entry name" value="Sig_transdc_resp-reg_C-effctor"/>
</dbReference>
<dbReference type="PROSITE" id="PS50110">
    <property type="entry name" value="RESPONSE_REGULATORY"/>
    <property type="match status" value="1"/>
</dbReference>
<dbReference type="Pfam" id="PF00196">
    <property type="entry name" value="GerE"/>
    <property type="match status" value="1"/>
</dbReference>
<dbReference type="PANTHER" id="PTHR43214:SF41">
    <property type="entry name" value="NITRATE_NITRITE RESPONSE REGULATOR PROTEIN NARP"/>
    <property type="match status" value="1"/>
</dbReference>
<gene>
    <name evidence="8" type="ORF">MIZ03_2627</name>
</gene>
<evidence type="ECO:0000313" key="9">
    <source>
        <dbReference type="Proteomes" id="UP000824366"/>
    </source>
</evidence>
<evidence type="ECO:0000256" key="4">
    <source>
        <dbReference type="ARBA" id="ARBA00023163"/>
    </source>
</evidence>
<protein>
    <submittedName>
        <fullName evidence="8">Oxygen regulatory protein NreC</fullName>
    </submittedName>
</protein>